<sequence length="132" mass="14318">MTPREVNQFTTASQAGCAMVKERTQNIPIDLSSKFMKSKRSPVLQEGHRTPWPSSSPPKQELKAQARGVEEGGSSKEVSRQELKAPAHEKDELQGKGEGSRVLSSPKLQGFSLRAFEALTGQLLLLTTGGLS</sequence>
<evidence type="ECO:0000313" key="3">
    <source>
        <dbReference type="Proteomes" id="UP000652761"/>
    </source>
</evidence>
<gene>
    <name evidence="2" type="ORF">Taro_032514</name>
</gene>
<proteinExistence type="predicted"/>
<dbReference type="EMBL" id="NMUH01002408">
    <property type="protein sequence ID" value="MQL99786.1"/>
    <property type="molecule type" value="Genomic_DNA"/>
</dbReference>
<accession>A0A843VXI9</accession>
<dbReference type="Proteomes" id="UP000652761">
    <property type="component" value="Unassembled WGS sequence"/>
</dbReference>
<protein>
    <submittedName>
        <fullName evidence="2">Uncharacterized protein</fullName>
    </submittedName>
</protein>
<organism evidence="2 3">
    <name type="scientific">Colocasia esculenta</name>
    <name type="common">Wild taro</name>
    <name type="synonym">Arum esculentum</name>
    <dbReference type="NCBI Taxonomy" id="4460"/>
    <lineage>
        <taxon>Eukaryota</taxon>
        <taxon>Viridiplantae</taxon>
        <taxon>Streptophyta</taxon>
        <taxon>Embryophyta</taxon>
        <taxon>Tracheophyta</taxon>
        <taxon>Spermatophyta</taxon>
        <taxon>Magnoliopsida</taxon>
        <taxon>Liliopsida</taxon>
        <taxon>Araceae</taxon>
        <taxon>Aroideae</taxon>
        <taxon>Colocasieae</taxon>
        <taxon>Colocasia</taxon>
    </lineage>
</organism>
<feature type="region of interest" description="Disordered" evidence="1">
    <location>
        <begin position="28"/>
        <end position="104"/>
    </location>
</feature>
<keyword evidence="3" id="KW-1185">Reference proteome</keyword>
<evidence type="ECO:0000313" key="2">
    <source>
        <dbReference type="EMBL" id="MQL99786.1"/>
    </source>
</evidence>
<reference evidence="2" key="1">
    <citation type="submission" date="2017-07" db="EMBL/GenBank/DDBJ databases">
        <title>Taro Niue Genome Assembly and Annotation.</title>
        <authorList>
            <person name="Atibalentja N."/>
            <person name="Keating K."/>
            <person name="Fields C.J."/>
        </authorList>
    </citation>
    <scope>NUCLEOTIDE SEQUENCE</scope>
    <source>
        <strain evidence="2">Niue_2</strain>
        <tissue evidence="2">Leaf</tissue>
    </source>
</reference>
<name>A0A843VXI9_COLES</name>
<evidence type="ECO:0000256" key="1">
    <source>
        <dbReference type="SAM" id="MobiDB-lite"/>
    </source>
</evidence>
<comment type="caution">
    <text evidence="2">The sequence shown here is derived from an EMBL/GenBank/DDBJ whole genome shotgun (WGS) entry which is preliminary data.</text>
</comment>
<dbReference type="AlphaFoldDB" id="A0A843VXI9"/>
<feature type="compositionally biased region" description="Basic and acidic residues" evidence="1">
    <location>
        <begin position="60"/>
        <end position="99"/>
    </location>
</feature>